<evidence type="ECO:0000256" key="1">
    <source>
        <dbReference type="SAM" id="MobiDB-lite"/>
    </source>
</evidence>
<organism evidence="2 3">
    <name type="scientific">Myotis myotis</name>
    <name type="common">Greater mouse-eared bat</name>
    <name type="synonym">Vespertilio myotis</name>
    <dbReference type="NCBI Taxonomy" id="51298"/>
    <lineage>
        <taxon>Eukaryota</taxon>
        <taxon>Metazoa</taxon>
        <taxon>Chordata</taxon>
        <taxon>Craniata</taxon>
        <taxon>Vertebrata</taxon>
        <taxon>Euteleostomi</taxon>
        <taxon>Mammalia</taxon>
        <taxon>Eutheria</taxon>
        <taxon>Laurasiatheria</taxon>
        <taxon>Chiroptera</taxon>
        <taxon>Yangochiroptera</taxon>
        <taxon>Vespertilionidae</taxon>
        <taxon>Myotis</taxon>
    </lineage>
</organism>
<protein>
    <submittedName>
        <fullName evidence="2">Uncharacterized protein</fullName>
    </submittedName>
</protein>
<keyword evidence="3" id="KW-1185">Reference proteome</keyword>
<sequence>MKKEMKRGQRKEKRQEEVGKKFSERAYQTKKYRKFSRSLKRRAHERPASSQMKEEGEWAAGLLHERSTCLQPPPPPPAPETQSRGQVRGLRQRAQPGRLPRGGHWLGERGLEYMKGMHSASVIRHSRENSLAF</sequence>
<dbReference type="EMBL" id="JABWUV010000003">
    <property type="protein sequence ID" value="KAF6369065.1"/>
    <property type="molecule type" value="Genomic_DNA"/>
</dbReference>
<name>A0A7J7Z4U7_MYOMY</name>
<reference evidence="2 3" key="1">
    <citation type="journal article" date="2020" name="Nature">
        <title>Six reference-quality genomes reveal evolution of bat adaptations.</title>
        <authorList>
            <person name="Jebb D."/>
            <person name="Huang Z."/>
            <person name="Pippel M."/>
            <person name="Hughes G.M."/>
            <person name="Lavrichenko K."/>
            <person name="Devanna P."/>
            <person name="Winkler S."/>
            <person name="Jermiin L.S."/>
            <person name="Skirmuntt E.C."/>
            <person name="Katzourakis A."/>
            <person name="Burkitt-Gray L."/>
            <person name="Ray D.A."/>
            <person name="Sullivan K.A.M."/>
            <person name="Roscito J.G."/>
            <person name="Kirilenko B.M."/>
            <person name="Davalos L.M."/>
            <person name="Corthals A.P."/>
            <person name="Power M.L."/>
            <person name="Jones G."/>
            <person name="Ransome R.D."/>
            <person name="Dechmann D.K.N."/>
            <person name="Locatelli A.G."/>
            <person name="Puechmaille S.J."/>
            <person name="Fedrigo O."/>
            <person name="Jarvis E.D."/>
            <person name="Hiller M."/>
            <person name="Vernes S.C."/>
            <person name="Myers E.W."/>
            <person name="Teeling E.C."/>
        </authorList>
    </citation>
    <scope>NUCLEOTIDE SEQUENCE [LARGE SCALE GENOMIC DNA]</scope>
    <source>
        <strain evidence="2">MMyoMyo1</strain>
        <tissue evidence="2">Flight muscle</tissue>
    </source>
</reference>
<dbReference type="Proteomes" id="UP000527355">
    <property type="component" value="Unassembled WGS sequence"/>
</dbReference>
<feature type="compositionally biased region" description="Basic residues" evidence="1">
    <location>
        <begin position="28"/>
        <end position="44"/>
    </location>
</feature>
<proteinExistence type="predicted"/>
<comment type="caution">
    <text evidence="2">The sequence shown here is derived from an EMBL/GenBank/DDBJ whole genome shotgun (WGS) entry which is preliminary data.</text>
</comment>
<feature type="compositionally biased region" description="Basic and acidic residues" evidence="1">
    <location>
        <begin position="1"/>
        <end position="24"/>
    </location>
</feature>
<dbReference type="AlphaFoldDB" id="A0A7J7Z4U7"/>
<evidence type="ECO:0000313" key="2">
    <source>
        <dbReference type="EMBL" id="KAF6369065.1"/>
    </source>
</evidence>
<accession>A0A7J7Z4U7</accession>
<gene>
    <name evidence="2" type="ORF">mMyoMyo1_010470</name>
</gene>
<evidence type="ECO:0000313" key="3">
    <source>
        <dbReference type="Proteomes" id="UP000527355"/>
    </source>
</evidence>
<feature type="region of interest" description="Disordered" evidence="1">
    <location>
        <begin position="1"/>
        <end position="106"/>
    </location>
</feature>